<proteinExistence type="predicted"/>
<feature type="region of interest" description="Disordered" evidence="1">
    <location>
        <begin position="1"/>
        <end position="30"/>
    </location>
</feature>
<name>A0A816JRT2_BRANA</name>
<feature type="non-terminal residue" evidence="2">
    <location>
        <position position="1"/>
    </location>
</feature>
<dbReference type="AlphaFoldDB" id="A0A816JRT2"/>
<feature type="non-terminal residue" evidence="2">
    <location>
        <position position="69"/>
    </location>
</feature>
<protein>
    <submittedName>
        <fullName evidence="2">(rape) hypothetical protein</fullName>
    </submittedName>
</protein>
<sequence>LFLSKLKDKEVNEDASKEPGKVKVKKQGKRKKGRMEEVEEVNEDTSNVCGKIINKKMQIKKEHTRKRKK</sequence>
<accession>A0A816JRT2</accession>
<dbReference type="Proteomes" id="UP001295469">
    <property type="component" value="Chromosome C04"/>
</dbReference>
<organism evidence="2">
    <name type="scientific">Brassica napus</name>
    <name type="common">Rape</name>
    <dbReference type="NCBI Taxonomy" id="3708"/>
    <lineage>
        <taxon>Eukaryota</taxon>
        <taxon>Viridiplantae</taxon>
        <taxon>Streptophyta</taxon>
        <taxon>Embryophyta</taxon>
        <taxon>Tracheophyta</taxon>
        <taxon>Spermatophyta</taxon>
        <taxon>Magnoliopsida</taxon>
        <taxon>eudicotyledons</taxon>
        <taxon>Gunneridae</taxon>
        <taxon>Pentapetalae</taxon>
        <taxon>rosids</taxon>
        <taxon>malvids</taxon>
        <taxon>Brassicales</taxon>
        <taxon>Brassicaceae</taxon>
        <taxon>Brassiceae</taxon>
        <taxon>Brassica</taxon>
    </lineage>
</organism>
<evidence type="ECO:0000313" key="2">
    <source>
        <dbReference type="EMBL" id="CAF1858594.1"/>
    </source>
</evidence>
<gene>
    <name evidence="2" type="ORF">DARMORV10_C04P45530.1</name>
</gene>
<evidence type="ECO:0000256" key="1">
    <source>
        <dbReference type="SAM" id="MobiDB-lite"/>
    </source>
</evidence>
<reference evidence="2" key="1">
    <citation type="submission" date="2021-01" db="EMBL/GenBank/DDBJ databases">
        <authorList>
            <consortium name="Genoscope - CEA"/>
            <person name="William W."/>
        </authorList>
    </citation>
    <scope>NUCLEOTIDE SEQUENCE</scope>
</reference>
<feature type="compositionally biased region" description="Basic and acidic residues" evidence="1">
    <location>
        <begin position="1"/>
        <end position="21"/>
    </location>
</feature>
<dbReference type="EMBL" id="HG994368">
    <property type="protein sequence ID" value="CAF1858594.1"/>
    <property type="molecule type" value="Genomic_DNA"/>
</dbReference>